<protein>
    <submittedName>
        <fullName evidence="2">Uncharacterized protein</fullName>
    </submittedName>
</protein>
<organism evidence="2">
    <name type="scientific">Setaria italica</name>
    <name type="common">Foxtail millet</name>
    <name type="synonym">Panicum italicum</name>
    <dbReference type="NCBI Taxonomy" id="4555"/>
    <lineage>
        <taxon>Eukaryota</taxon>
        <taxon>Viridiplantae</taxon>
        <taxon>Streptophyta</taxon>
        <taxon>Embryophyta</taxon>
        <taxon>Tracheophyta</taxon>
        <taxon>Spermatophyta</taxon>
        <taxon>Magnoliopsida</taxon>
        <taxon>Liliopsida</taxon>
        <taxon>Poales</taxon>
        <taxon>Poaceae</taxon>
        <taxon>PACMAD clade</taxon>
        <taxon>Panicoideae</taxon>
        <taxon>Panicodae</taxon>
        <taxon>Paniceae</taxon>
        <taxon>Cenchrinae</taxon>
        <taxon>Setaria</taxon>
    </lineage>
</organism>
<reference evidence="2" key="1">
    <citation type="journal article" date="2012" name="Nat. Biotechnol.">
        <title>Reference genome sequence of the model plant Setaria.</title>
        <authorList>
            <person name="Bennetzen J.L."/>
            <person name="Schmutz J."/>
            <person name="Wang H."/>
            <person name="Percifield R."/>
            <person name="Hawkins J."/>
            <person name="Pontaroli A.C."/>
            <person name="Estep M."/>
            <person name="Feng L."/>
            <person name="Vaughn J.N."/>
            <person name="Grimwood J."/>
            <person name="Jenkins J."/>
            <person name="Barry K."/>
            <person name="Lindquist E."/>
            <person name="Hellsten U."/>
            <person name="Deshpande S."/>
            <person name="Wang X."/>
            <person name="Wu X."/>
            <person name="Mitros T."/>
            <person name="Triplett J."/>
            <person name="Yang X."/>
            <person name="Ye C.Y."/>
            <person name="Mauro-Herrera M."/>
            <person name="Wang L."/>
            <person name="Li P."/>
            <person name="Sharma M."/>
            <person name="Sharma R."/>
            <person name="Ronald P.C."/>
            <person name="Panaud O."/>
            <person name="Kellogg E.A."/>
            <person name="Brutnell T.P."/>
            <person name="Doust A.N."/>
            <person name="Tuskan G.A."/>
            <person name="Rokhsar D."/>
            <person name="Devos K.M."/>
        </authorList>
    </citation>
    <scope>NUCLEOTIDE SEQUENCE [LARGE SCALE GENOMIC DNA]</scope>
    <source>
        <strain evidence="2">Yugu1</strain>
    </source>
</reference>
<name>A0A368RL55_SETIT</name>
<accession>A0A368RL55</accession>
<reference evidence="2" key="2">
    <citation type="submission" date="2015-07" db="EMBL/GenBank/DDBJ databases">
        <authorList>
            <person name="Noorani M."/>
        </authorList>
    </citation>
    <scope>NUCLEOTIDE SEQUENCE</scope>
    <source>
        <strain evidence="2">Yugu1</strain>
    </source>
</reference>
<dbReference type="AlphaFoldDB" id="A0A368RL55"/>
<keyword evidence="1" id="KW-0472">Membrane</keyword>
<keyword evidence="1" id="KW-0812">Transmembrane</keyword>
<proteinExistence type="predicted"/>
<gene>
    <name evidence="2" type="ORF">SETIT_6G136700v2</name>
</gene>
<evidence type="ECO:0000256" key="1">
    <source>
        <dbReference type="SAM" id="Phobius"/>
    </source>
</evidence>
<dbReference type="EMBL" id="CM003533">
    <property type="protein sequence ID" value="RCV30945.1"/>
    <property type="molecule type" value="Genomic_DNA"/>
</dbReference>
<keyword evidence="1" id="KW-1133">Transmembrane helix</keyword>
<evidence type="ECO:0000313" key="2">
    <source>
        <dbReference type="EMBL" id="RCV30945.1"/>
    </source>
</evidence>
<sequence>MDAEIQVAARRGWSRGYMHADAAVGAPPEQANSWRAASPSTTTAVQLDGGVTKPQRWLPGFLLGAISLFFSHFSWALPVKEKKIRGRSGFFFLQDFRGKEFAVPLFQTIIFTSFPPFRDSYGFPLKFVRSKPLTNK</sequence>
<feature type="transmembrane region" description="Helical" evidence="1">
    <location>
        <begin position="57"/>
        <end position="77"/>
    </location>
</feature>